<dbReference type="EMBL" id="JABDYF010000001">
    <property type="protein sequence ID" value="MBX5088331.1"/>
    <property type="molecule type" value="Genomic_DNA"/>
</dbReference>
<keyword evidence="3" id="KW-1185">Reference proteome</keyword>
<accession>A0ABS7IA46</accession>
<evidence type="ECO:0000256" key="1">
    <source>
        <dbReference type="SAM" id="SignalP"/>
    </source>
</evidence>
<evidence type="ECO:0000313" key="3">
    <source>
        <dbReference type="Proteomes" id="UP000770629"/>
    </source>
</evidence>
<feature type="chain" id="PRO_5047369918" evidence="1">
    <location>
        <begin position="22"/>
        <end position="202"/>
    </location>
</feature>
<proteinExistence type="predicted"/>
<organism evidence="2 3">
    <name type="scientific">Rhizobium lentis</name>
    <dbReference type="NCBI Taxonomy" id="1138194"/>
    <lineage>
        <taxon>Bacteria</taxon>
        <taxon>Pseudomonadati</taxon>
        <taxon>Pseudomonadota</taxon>
        <taxon>Alphaproteobacteria</taxon>
        <taxon>Hyphomicrobiales</taxon>
        <taxon>Rhizobiaceae</taxon>
        <taxon>Rhizobium/Agrobacterium group</taxon>
        <taxon>Rhizobium</taxon>
    </lineage>
</organism>
<protein>
    <submittedName>
        <fullName evidence="2">Isoquinoline 1-oxidoreductase subunit</fullName>
    </submittedName>
</protein>
<dbReference type="RefSeq" id="WP_221118496.1">
    <property type="nucleotide sequence ID" value="NZ_JABDYF010000001.1"/>
</dbReference>
<sequence>MTIKRFLIATVVVLSVPSAFAQTNDLRSPGYFNSISDSKKKSVALFEEMTKVITSPRCMNCHPVDDNPRQGNDMHLHVPPMVRWNESDFGPPGLHCSSCHSIKDIKFSGTPGTIPGHDPWRLAPKTMGWIGLSHGEICAQLKDPKRNGGRTLEDIIVHHATDKLVGTAWHSTDKSRPNAPGNQEIFAALTKAWVETGAVCPD</sequence>
<dbReference type="Proteomes" id="UP000770629">
    <property type="component" value="Unassembled WGS sequence"/>
</dbReference>
<comment type="caution">
    <text evidence="2">The sequence shown here is derived from an EMBL/GenBank/DDBJ whole genome shotgun (WGS) entry which is preliminary data.</text>
</comment>
<feature type="signal peptide" evidence="1">
    <location>
        <begin position="1"/>
        <end position="21"/>
    </location>
</feature>
<reference evidence="2 3" key="1">
    <citation type="submission" date="2020-04" db="EMBL/GenBank/DDBJ databases">
        <title>Global-level population genomics: horizontal gene transfer, symbiosis and evolution in Rhizobia.</title>
        <authorList>
            <person name="Gai Y."/>
        </authorList>
    </citation>
    <scope>NUCLEOTIDE SEQUENCE [LARGE SCALE GENOMIC DNA]</scope>
    <source>
        <strain evidence="2 3">BLR33</strain>
    </source>
</reference>
<keyword evidence="1" id="KW-0732">Signal</keyword>
<dbReference type="SUPFAM" id="SSF48695">
    <property type="entry name" value="Multiheme cytochromes"/>
    <property type="match status" value="1"/>
</dbReference>
<name>A0ABS7IA46_9HYPH</name>
<gene>
    <name evidence="2" type="ORF">HJB60_03960</name>
</gene>
<dbReference type="InterPro" id="IPR036280">
    <property type="entry name" value="Multihaem_cyt_sf"/>
</dbReference>
<evidence type="ECO:0000313" key="2">
    <source>
        <dbReference type="EMBL" id="MBX5088331.1"/>
    </source>
</evidence>